<dbReference type="AlphaFoldDB" id="A0A6H2A4A8"/>
<proteinExistence type="predicted"/>
<reference evidence="1" key="1">
    <citation type="submission" date="2020-03" db="EMBL/GenBank/DDBJ databases">
        <title>The deep terrestrial virosphere.</title>
        <authorList>
            <person name="Holmfeldt K."/>
            <person name="Nilsson E."/>
            <person name="Simone D."/>
            <person name="Lopez-Fernandez M."/>
            <person name="Wu X."/>
            <person name="de Brujin I."/>
            <person name="Lundin D."/>
            <person name="Andersson A."/>
            <person name="Bertilsson S."/>
            <person name="Dopson M."/>
        </authorList>
    </citation>
    <scope>NUCLEOTIDE SEQUENCE</scope>
    <source>
        <strain evidence="1">TM448A05254</strain>
    </source>
</reference>
<protein>
    <submittedName>
        <fullName evidence="1">Uncharacterized protein</fullName>
    </submittedName>
</protein>
<gene>
    <name evidence="1" type="ORF">TM448A05254_0002</name>
</gene>
<accession>A0A6H2A4A8</accession>
<name>A0A6H2A4A8_9ZZZZ</name>
<evidence type="ECO:0000313" key="1">
    <source>
        <dbReference type="EMBL" id="QJA54552.1"/>
    </source>
</evidence>
<sequence>MKTADELFEKYSNCIDYLNNDGSKEENQNILFDLGFHFALAEHDKEIISLIDEMNCVASANRATVNAVLTELKKKLGEIK</sequence>
<organism evidence="1">
    <name type="scientific">viral metagenome</name>
    <dbReference type="NCBI Taxonomy" id="1070528"/>
    <lineage>
        <taxon>unclassified sequences</taxon>
        <taxon>metagenomes</taxon>
        <taxon>organismal metagenomes</taxon>
    </lineage>
</organism>
<dbReference type="EMBL" id="MT144517">
    <property type="protein sequence ID" value="QJA54552.1"/>
    <property type="molecule type" value="Genomic_DNA"/>
</dbReference>